<dbReference type="Proteomes" id="UP000285777">
    <property type="component" value="Unassembled WGS sequence"/>
</dbReference>
<evidence type="ECO:0000313" key="3">
    <source>
        <dbReference type="EMBL" id="RHI95663.1"/>
    </source>
</evidence>
<dbReference type="PANTHER" id="PTHR43625">
    <property type="entry name" value="AFLATOXIN B1 ALDEHYDE REDUCTASE"/>
    <property type="match status" value="1"/>
</dbReference>
<evidence type="ECO:0000256" key="1">
    <source>
        <dbReference type="ARBA" id="ARBA00023002"/>
    </source>
</evidence>
<dbReference type="RefSeq" id="WP_118289980.1">
    <property type="nucleotide sequence ID" value="NZ_QRLF01000004.1"/>
</dbReference>
<proteinExistence type="predicted"/>
<dbReference type="EMBL" id="QRLF01000004">
    <property type="protein sequence ID" value="RHI95663.1"/>
    <property type="molecule type" value="Genomic_DNA"/>
</dbReference>
<dbReference type="PANTHER" id="PTHR43625:SF77">
    <property type="entry name" value="ALDO-KETO REDUCTASE"/>
    <property type="match status" value="1"/>
</dbReference>
<name>A0A415BUV5_PHOVU</name>
<dbReference type="SUPFAM" id="SSF51430">
    <property type="entry name" value="NAD(P)-linked oxidoreductase"/>
    <property type="match status" value="1"/>
</dbReference>
<accession>A0A415BUV5</accession>
<evidence type="ECO:0000259" key="2">
    <source>
        <dbReference type="Pfam" id="PF00248"/>
    </source>
</evidence>
<dbReference type="InterPro" id="IPR050791">
    <property type="entry name" value="Aldo-Keto_reductase"/>
</dbReference>
<keyword evidence="1" id="KW-0560">Oxidoreductase</keyword>
<dbReference type="CDD" id="cd19078">
    <property type="entry name" value="AKR_AKR13C1_2"/>
    <property type="match status" value="1"/>
</dbReference>
<reference evidence="3 4" key="1">
    <citation type="submission" date="2018-08" db="EMBL/GenBank/DDBJ databases">
        <title>A genome reference for cultivated species of the human gut microbiota.</title>
        <authorList>
            <person name="Zou Y."/>
            <person name="Xue W."/>
            <person name="Luo G."/>
        </authorList>
    </citation>
    <scope>NUCLEOTIDE SEQUENCE [LARGE SCALE GENOMIC DNA]</scope>
    <source>
        <strain evidence="3 4">AM13-21</strain>
    </source>
</reference>
<dbReference type="Gene3D" id="3.20.20.100">
    <property type="entry name" value="NADP-dependent oxidoreductase domain"/>
    <property type="match status" value="1"/>
</dbReference>
<dbReference type="GO" id="GO:0016491">
    <property type="term" value="F:oxidoreductase activity"/>
    <property type="evidence" value="ECO:0007669"/>
    <property type="project" value="UniProtKB-KW"/>
</dbReference>
<comment type="caution">
    <text evidence="3">The sequence shown here is derived from an EMBL/GenBank/DDBJ whole genome shotgun (WGS) entry which is preliminary data.</text>
</comment>
<dbReference type="InterPro" id="IPR036812">
    <property type="entry name" value="NAD(P)_OxRdtase_dom_sf"/>
</dbReference>
<protein>
    <submittedName>
        <fullName evidence="3">Aldo/keto reductase</fullName>
    </submittedName>
</protein>
<dbReference type="AlphaFoldDB" id="A0A415BUV5"/>
<dbReference type="GO" id="GO:0005737">
    <property type="term" value="C:cytoplasm"/>
    <property type="evidence" value="ECO:0007669"/>
    <property type="project" value="TreeGrafter"/>
</dbReference>
<gene>
    <name evidence="3" type="ORF">DW150_02945</name>
</gene>
<evidence type="ECO:0000313" key="4">
    <source>
        <dbReference type="Proteomes" id="UP000285777"/>
    </source>
</evidence>
<dbReference type="InterPro" id="IPR023210">
    <property type="entry name" value="NADP_OxRdtase_dom"/>
</dbReference>
<dbReference type="Pfam" id="PF00248">
    <property type="entry name" value="Aldo_ket_red"/>
    <property type="match status" value="1"/>
</dbReference>
<sequence>MEYRVLGLSGLRVSAVGLGCMGMSHAYGAPADKEKMTELLADAVEMGYAFFDTAEMYGTSDRPHDNEELLGKALQRFRDRVVIATKFGISFDSPEAGDTHTVIPDSRPVTIRCSVEGSLRRLRTDRIDLYYQHRIDPEVEPEEVACVMADLIREGKILHWGISEATEEYLRRAHKVCPVTAVQNRYSMMARRHEELFPVLEELGIGFVAFSPLANGLLTDCYTADTTFDPATDYRASMPQFRPESFEQNRPLFALIGSLAEEHHATPSQIALAWMMNKKPWIVPIPGTRHLCRLKENIGAADIHLTAEQVENIDAALGAMRMSEVFGGSPIKQ</sequence>
<organism evidence="3 4">
    <name type="scientific">Phocaeicola vulgatus</name>
    <name type="common">Bacteroides vulgatus</name>
    <dbReference type="NCBI Taxonomy" id="821"/>
    <lineage>
        <taxon>Bacteria</taxon>
        <taxon>Pseudomonadati</taxon>
        <taxon>Bacteroidota</taxon>
        <taxon>Bacteroidia</taxon>
        <taxon>Bacteroidales</taxon>
        <taxon>Bacteroidaceae</taxon>
        <taxon>Phocaeicola</taxon>
    </lineage>
</organism>
<feature type="domain" description="NADP-dependent oxidoreductase" evidence="2">
    <location>
        <begin position="16"/>
        <end position="316"/>
    </location>
</feature>